<reference evidence="1 2" key="1">
    <citation type="submission" date="2015-10" db="EMBL/GenBank/DDBJ databases">
        <title>Genome analyses suggest a sexual origin of heterokaryosis in a supposedly ancient asexual fungus.</title>
        <authorList>
            <person name="Ropars J."/>
            <person name="Sedzielewska K."/>
            <person name="Noel J."/>
            <person name="Charron P."/>
            <person name="Farinelli L."/>
            <person name="Marton T."/>
            <person name="Kruger M."/>
            <person name="Pelin A."/>
            <person name="Brachmann A."/>
            <person name="Corradi N."/>
        </authorList>
    </citation>
    <scope>NUCLEOTIDE SEQUENCE [LARGE SCALE GENOMIC DNA]</scope>
    <source>
        <strain evidence="1 2">A4</strain>
    </source>
</reference>
<accession>A0A2I1HFJ1</accession>
<organism evidence="1 2">
    <name type="scientific">Rhizophagus irregularis</name>
    <dbReference type="NCBI Taxonomy" id="588596"/>
    <lineage>
        <taxon>Eukaryota</taxon>
        <taxon>Fungi</taxon>
        <taxon>Fungi incertae sedis</taxon>
        <taxon>Mucoromycota</taxon>
        <taxon>Glomeromycotina</taxon>
        <taxon>Glomeromycetes</taxon>
        <taxon>Glomerales</taxon>
        <taxon>Glomeraceae</taxon>
        <taxon>Rhizophagus</taxon>
    </lineage>
</organism>
<dbReference type="VEuPathDB" id="FungiDB:FUN_013933"/>
<evidence type="ECO:0000313" key="1">
    <source>
        <dbReference type="EMBL" id="PKY57653.1"/>
    </source>
</evidence>
<gene>
    <name evidence="1" type="ORF">RhiirA4_510460</name>
</gene>
<dbReference type="EMBL" id="LLXI01002633">
    <property type="protein sequence ID" value="PKY57653.1"/>
    <property type="molecule type" value="Genomic_DNA"/>
</dbReference>
<dbReference type="VEuPathDB" id="FungiDB:RhiirFUN_012841"/>
<dbReference type="Gene3D" id="3.60.10.10">
    <property type="entry name" value="Endonuclease/exonuclease/phosphatase"/>
    <property type="match status" value="1"/>
</dbReference>
<keyword evidence="2" id="KW-1185">Reference proteome</keyword>
<comment type="caution">
    <text evidence="1">The sequence shown here is derived from an EMBL/GenBank/DDBJ whole genome shotgun (WGS) entry which is preliminary data.</text>
</comment>
<dbReference type="InterPro" id="IPR036691">
    <property type="entry name" value="Endo/exonu/phosph_ase_sf"/>
</dbReference>
<name>A0A2I1HFJ1_9GLOM</name>
<sequence length="246" mass="29925">MSIKKPKDDLKCYKKLIESMVHPVHSRTEPNRTAYEPAQVRVIGNNNKIMEEKKEINAEAIKAIKEAKIKKWKSYVLDTLSNTHNIKRNMKKEFLLKKDLMFFQKLEDLNLWDVHKEEYDMDHTREICTFTGVSSMTRIDYIWVSENIFLELINAKIKNFDRRFDHKLLTLNFNNIGLIYKEIQLLNYKNKRTVFNYQKPEDLDKEFFEKELIENALEWRDEWSIEEKWLFYKNKLDEKKNKYIKK</sequence>
<protein>
    <submittedName>
        <fullName evidence="1">Uncharacterized protein</fullName>
    </submittedName>
</protein>
<dbReference type="Proteomes" id="UP000234323">
    <property type="component" value="Unassembled WGS sequence"/>
</dbReference>
<proteinExistence type="predicted"/>
<dbReference type="AlphaFoldDB" id="A0A2I1HFJ1"/>
<evidence type="ECO:0000313" key="2">
    <source>
        <dbReference type="Proteomes" id="UP000234323"/>
    </source>
</evidence>